<organism evidence="1 2">
    <name type="scientific">Ileibacterium valens</name>
    <dbReference type="NCBI Taxonomy" id="1862668"/>
    <lineage>
        <taxon>Bacteria</taxon>
        <taxon>Bacillati</taxon>
        <taxon>Bacillota</taxon>
        <taxon>Erysipelotrichia</taxon>
        <taxon>Erysipelotrichales</taxon>
        <taxon>Erysipelotrichaceae</taxon>
        <taxon>Ileibacterium</taxon>
    </lineage>
</organism>
<gene>
    <name evidence="1" type="ORF">BO222_12975</name>
</gene>
<comment type="caution">
    <text evidence="1">The sequence shown here is derived from an EMBL/GenBank/DDBJ whole genome shotgun (WGS) entry which is preliminary data.</text>
</comment>
<protein>
    <submittedName>
        <fullName evidence="1">Uncharacterized protein</fullName>
    </submittedName>
</protein>
<reference evidence="1 2" key="1">
    <citation type="submission" date="2016-11" db="EMBL/GenBank/DDBJ databases">
        <title>Description of two novel members of the family Erysipelotrichaceae: Ileibacterium lipovorans gen. nov., sp. nov. and Dubosiella newyorkensis, gen. nov., sp. nov.</title>
        <authorList>
            <person name="Cox L.M."/>
            <person name="Sohn J."/>
            <person name="Tyrrell K.L."/>
            <person name="Citron D.M."/>
            <person name="Lawson P.A."/>
            <person name="Patel N.B."/>
            <person name="Iizumi T."/>
            <person name="Perez-Perez G.I."/>
            <person name="Goldstein E.J."/>
            <person name="Blaser M.J."/>
        </authorList>
    </citation>
    <scope>NUCLEOTIDE SEQUENCE [LARGE SCALE GENOMIC DNA]</scope>
    <source>
        <strain evidence="1 2">NYU-BL-A3</strain>
    </source>
</reference>
<proteinExistence type="predicted"/>
<name>A0A1U7NCG0_9FIRM</name>
<dbReference type="AlphaFoldDB" id="A0A1U7NCG0"/>
<accession>A0A1U7NCG0</accession>
<evidence type="ECO:0000313" key="2">
    <source>
        <dbReference type="Proteomes" id="UP000186341"/>
    </source>
</evidence>
<sequence length="119" mass="13527">MVFMTRSNSQKSPKDYRDLFNRTIDQIGEDPDRSLIQGKSFIRGRKIGLSLNVRLIASVSSASIRQQTQTYCKNHHIEFSASAFCQSRQKFDHSLIKEAALGFTKQVTSVSSLYTGEYK</sequence>
<dbReference type="EMBL" id="MPJW01000287">
    <property type="protein sequence ID" value="OLU36156.1"/>
    <property type="molecule type" value="Genomic_DNA"/>
</dbReference>
<keyword evidence="2" id="KW-1185">Reference proteome</keyword>
<evidence type="ECO:0000313" key="1">
    <source>
        <dbReference type="EMBL" id="OLU36156.1"/>
    </source>
</evidence>
<dbReference type="Proteomes" id="UP000186341">
    <property type="component" value="Unassembled WGS sequence"/>
</dbReference>